<keyword evidence="3" id="KW-0812">Transmembrane</keyword>
<feature type="compositionally biased region" description="Basic and acidic residues" evidence="2">
    <location>
        <begin position="578"/>
        <end position="594"/>
    </location>
</feature>
<proteinExistence type="inferred from homology"/>
<dbReference type="PANTHER" id="PTHR33392:SF6">
    <property type="entry name" value="POLYISOPRENYL-TEICHOIC ACID--PEPTIDOGLYCAN TEICHOIC ACID TRANSFERASE TAGU"/>
    <property type="match status" value="1"/>
</dbReference>
<dbReference type="EMBL" id="BAAART010000001">
    <property type="protein sequence ID" value="GAA2768902.1"/>
    <property type="molecule type" value="Genomic_DNA"/>
</dbReference>
<feature type="compositionally biased region" description="Low complexity" evidence="2">
    <location>
        <begin position="78"/>
        <end position="89"/>
    </location>
</feature>
<feature type="region of interest" description="Disordered" evidence="2">
    <location>
        <begin position="1"/>
        <end position="118"/>
    </location>
</feature>
<dbReference type="InterPro" id="IPR050922">
    <property type="entry name" value="LytR/CpsA/Psr_CW_biosynth"/>
</dbReference>
<dbReference type="InterPro" id="IPR027381">
    <property type="entry name" value="LytR/CpsA/Psr_C"/>
</dbReference>
<dbReference type="Proteomes" id="UP001501474">
    <property type="component" value="Unassembled WGS sequence"/>
</dbReference>
<dbReference type="PANTHER" id="PTHR33392">
    <property type="entry name" value="POLYISOPRENYL-TEICHOIC ACID--PEPTIDOGLYCAN TEICHOIC ACID TRANSFERASE TAGU"/>
    <property type="match status" value="1"/>
</dbReference>
<keyword evidence="3" id="KW-0472">Membrane</keyword>
<feature type="compositionally biased region" description="Gly residues" evidence="2">
    <location>
        <begin position="44"/>
        <end position="66"/>
    </location>
</feature>
<dbReference type="Pfam" id="PF13399">
    <property type="entry name" value="LytR_C"/>
    <property type="match status" value="1"/>
</dbReference>
<feature type="region of interest" description="Disordered" evidence="2">
    <location>
        <begin position="572"/>
        <end position="594"/>
    </location>
</feature>
<dbReference type="InterPro" id="IPR004474">
    <property type="entry name" value="LytR_CpsA_psr"/>
</dbReference>
<organism evidence="6 7">
    <name type="scientific">Streptomyces indiaensis</name>
    <dbReference type="NCBI Taxonomy" id="284033"/>
    <lineage>
        <taxon>Bacteria</taxon>
        <taxon>Bacillati</taxon>
        <taxon>Actinomycetota</taxon>
        <taxon>Actinomycetes</taxon>
        <taxon>Kitasatosporales</taxon>
        <taxon>Streptomycetaceae</taxon>
        <taxon>Streptomyces</taxon>
    </lineage>
</organism>
<evidence type="ECO:0000313" key="7">
    <source>
        <dbReference type="Proteomes" id="UP001501474"/>
    </source>
</evidence>
<keyword evidence="7" id="KW-1185">Reference proteome</keyword>
<feature type="domain" description="Cell envelope-related transcriptional attenuator" evidence="4">
    <location>
        <begin position="195"/>
        <end position="357"/>
    </location>
</feature>
<evidence type="ECO:0000256" key="3">
    <source>
        <dbReference type="SAM" id="Phobius"/>
    </source>
</evidence>
<name>A0ABN3UWP6_9ACTN</name>
<evidence type="ECO:0000256" key="1">
    <source>
        <dbReference type="ARBA" id="ARBA00006068"/>
    </source>
</evidence>
<sequence length="594" mass="62575">MDAQGRGRADDVDPADQWVLNPNTGEYELRLAPSAAQPSVPGPRGAGGRGAGGRGAGGRGPSGTGGAARARRPEPSRRPGAAAPDGEAPSPRRRTAAPAETAAGRRGRRPAQKKGKGKKVLMWTGGSLAFVLVGTSAAAYLYYEHLNDNITSVSDDGAGTGGFSKDRAINILLVGTDKRTGKGNEGYGDKNSAGHADTTLVLHVSKDRTNATVLSIPRDLITDIPDCPTTQEDGSEKVIPGQQRTRFNNSLGQEDRTPSCTMRTITELTGLKMDHFMVADFNAVKTLTSAVGGVDVCLAKDIKDKDSKLDLPKGEHTIEGEEALAFVRTRHSVGFGGDLSRIELQQQFLGSMMRKLKSNDTLTSPTKMIKLAEAGTKALTVDSQISTIKKLADLGAELGKFDTKNLTFATVPVVDNPAEKVKATVVLKEPQAQQLFAMVRDDVSLTAVKQEKKKEKAAEAARLKGTKAPASEVRVRVLNGGAVAGSAQETLSWLQVQEGVTRSENAGNAERPLARTTLEYAPDQADQARRLAAIMGLSGAALKPGESVTNSQGVPAMTLTLGKDFKGAGVPLTTPAKIPDDVQKATADKVECAK</sequence>
<evidence type="ECO:0000259" key="5">
    <source>
        <dbReference type="Pfam" id="PF13399"/>
    </source>
</evidence>
<reference evidence="6 7" key="1">
    <citation type="journal article" date="2019" name="Int. J. Syst. Evol. Microbiol.">
        <title>The Global Catalogue of Microorganisms (GCM) 10K type strain sequencing project: providing services to taxonomists for standard genome sequencing and annotation.</title>
        <authorList>
            <consortium name="The Broad Institute Genomics Platform"/>
            <consortium name="The Broad Institute Genome Sequencing Center for Infectious Disease"/>
            <person name="Wu L."/>
            <person name="Ma J."/>
        </authorList>
    </citation>
    <scope>NUCLEOTIDE SEQUENCE [LARGE SCALE GENOMIC DNA]</scope>
    <source>
        <strain evidence="6 7">JCM 3053</strain>
    </source>
</reference>
<evidence type="ECO:0000313" key="6">
    <source>
        <dbReference type="EMBL" id="GAA2768902.1"/>
    </source>
</evidence>
<dbReference type="Pfam" id="PF03816">
    <property type="entry name" value="LytR_cpsA_psr"/>
    <property type="match status" value="1"/>
</dbReference>
<keyword evidence="3" id="KW-1133">Transmembrane helix</keyword>
<comment type="caution">
    <text evidence="6">The sequence shown here is derived from an EMBL/GenBank/DDBJ whole genome shotgun (WGS) entry which is preliminary data.</text>
</comment>
<evidence type="ECO:0000259" key="4">
    <source>
        <dbReference type="Pfam" id="PF03816"/>
    </source>
</evidence>
<accession>A0ABN3UWP6</accession>
<dbReference type="Gene3D" id="3.30.70.2390">
    <property type="match status" value="1"/>
</dbReference>
<feature type="compositionally biased region" description="Basic and acidic residues" evidence="2">
    <location>
        <begin position="1"/>
        <end position="11"/>
    </location>
</feature>
<comment type="similarity">
    <text evidence="1">Belongs to the LytR/CpsA/Psr (LCP) family.</text>
</comment>
<feature type="domain" description="LytR/CpsA/Psr regulator C-terminal" evidence="5">
    <location>
        <begin position="472"/>
        <end position="565"/>
    </location>
</feature>
<evidence type="ECO:0000256" key="2">
    <source>
        <dbReference type="SAM" id="MobiDB-lite"/>
    </source>
</evidence>
<protein>
    <submittedName>
        <fullName evidence="6">LCP family protein</fullName>
    </submittedName>
</protein>
<feature type="compositionally biased region" description="Basic residues" evidence="2">
    <location>
        <begin position="105"/>
        <end position="118"/>
    </location>
</feature>
<dbReference type="RefSeq" id="WP_344367606.1">
    <property type="nucleotide sequence ID" value="NZ_BAAART010000001.1"/>
</dbReference>
<feature type="transmembrane region" description="Helical" evidence="3">
    <location>
        <begin position="120"/>
        <end position="143"/>
    </location>
</feature>
<dbReference type="NCBIfam" id="TIGR00350">
    <property type="entry name" value="lytR_cpsA_psr"/>
    <property type="match status" value="1"/>
</dbReference>
<gene>
    <name evidence="6" type="ORF">GCM10010104_00120</name>
</gene>
<dbReference type="Gene3D" id="3.40.630.190">
    <property type="entry name" value="LCP protein"/>
    <property type="match status" value="1"/>
</dbReference>